<protein>
    <submittedName>
        <fullName evidence="6">Protein-S-isoprenylcysteine O-methyltransferase</fullName>
        <ecNumber evidence="6">2.1.1.100</ecNumber>
    </submittedName>
</protein>
<feature type="transmembrane region" description="Helical" evidence="5">
    <location>
        <begin position="149"/>
        <end position="181"/>
    </location>
</feature>
<keyword evidence="6" id="KW-0489">Methyltransferase</keyword>
<dbReference type="GO" id="GO:0032259">
    <property type="term" value="P:methylation"/>
    <property type="evidence" value="ECO:0007669"/>
    <property type="project" value="UniProtKB-KW"/>
</dbReference>
<dbReference type="PANTHER" id="PTHR12714">
    <property type="entry name" value="PROTEIN-S ISOPRENYLCYSTEINE O-METHYLTRANSFERASE"/>
    <property type="match status" value="1"/>
</dbReference>
<organism evidence="6 7">
    <name type="scientific">Rhizobium favelukesii</name>
    <dbReference type="NCBI Taxonomy" id="348824"/>
    <lineage>
        <taxon>Bacteria</taxon>
        <taxon>Pseudomonadati</taxon>
        <taxon>Pseudomonadota</taxon>
        <taxon>Alphaproteobacteria</taxon>
        <taxon>Hyphomicrobiales</taxon>
        <taxon>Rhizobiaceae</taxon>
        <taxon>Rhizobium/Agrobacterium group</taxon>
        <taxon>Rhizobium</taxon>
    </lineage>
</organism>
<dbReference type="AlphaFoldDB" id="W6R857"/>
<dbReference type="GO" id="GO:0012505">
    <property type="term" value="C:endomembrane system"/>
    <property type="evidence" value="ECO:0007669"/>
    <property type="project" value="UniProtKB-SubCell"/>
</dbReference>
<dbReference type="EMBL" id="HG916852">
    <property type="protein sequence ID" value="CDM56565.1"/>
    <property type="molecule type" value="Genomic_DNA"/>
</dbReference>
<dbReference type="eggNOG" id="COG2020">
    <property type="taxonomic scope" value="Bacteria"/>
</dbReference>
<dbReference type="InterPro" id="IPR007318">
    <property type="entry name" value="Phopholipid_MeTrfase"/>
</dbReference>
<evidence type="ECO:0000256" key="3">
    <source>
        <dbReference type="ARBA" id="ARBA00022989"/>
    </source>
</evidence>
<keyword evidence="2 5" id="KW-0812">Transmembrane</keyword>
<dbReference type="PANTHER" id="PTHR12714:SF24">
    <property type="entry name" value="SLR1182 PROTEIN"/>
    <property type="match status" value="1"/>
</dbReference>
<keyword evidence="7" id="KW-1185">Reference proteome</keyword>
<dbReference type="GO" id="GO:0004671">
    <property type="term" value="F:protein C-terminal S-isoprenylcysteine carboxyl O-methyltransferase activity"/>
    <property type="evidence" value="ECO:0007669"/>
    <property type="project" value="UniProtKB-EC"/>
</dbReference>
<evidence type="ECO:0000256" key="2">
    <source>
        <dbReference type="ARBA" id="ARBA00022692"/>
    </source>
</evidence>
<dbReference type="Gene3D" id="1.20.120.1630">
    <property type="match status" value="1"/>
</dbReference>
<name>W6R857_9HYPH</name>
<sequence length="212" mass="23764">MSAELDPLAVRAFLPSNLFRSDINSHRWRGFGKTRTLTPEFRGPGSGSDGWWHERGDGEFARQFRRGSTAADRLGARGDRRARARLALSAAVPAGRRAHRLARRHLFLAGLALLIWAAATFRRAGTQVPTTQPTTTIVDAGPYRFTRNAIYIGMFLGLIGLAVAFDSLWLIALLVPFYLVIRYGVVAREEAYLERKFGDVYLAYKARVGRWL</sequence>
<dbReference type="KEGG" id="rhl:LPU83_0888"/>
<comment type="subcellular location">
    <subcellularLocation>
        <location evidence="1">Endomembrane system</location>
        <topology evidence="1">Multi-pass membrane protein</topology>
    </subcellularLocation>
</comment>
<feature type="transmembrane region" description="Helical" evidence="5">
    <location>
        <begin position="106"/>
        <end position="124"/>
    </location>
</feature>
<dbReference type="Proteomes" id="UP000019443">
    <property type="component" value="Chromosome"/>
</dbReference>
<evidence type="ECO:0000313" key="6">
    <source>
        <dbReference type="EMBL" id="CDM56565.1"/>
    </source>
</evidence>
<dbReference type="RefSeq" id="WP_231052188.1">
    <property type="nucleotide sequence ID" value="NZ_ATTO01000002.1"/>
</dbReference>
<keyword evidence="4 5" id="KW-0472">Membrane</keyword>
<evidence type="ECO:0000313" key="7">
    <source>
        <dbReference type="Proteomes" id="UP000019443"/>
    </source>
</evidence>
<keyword evidence="3 5" id="KW-1133">Transmembrane helix</keyword>
<proteinExistence type="predicted"/>
<dbReference type="PATRIC" id="fig|348824.6.peg.957"/>
<dbReference type="Pfam" id="PF04191">
    <property type="entry name" value="PEMT"/>
    <property type="match status" value="1"/>
</dbReference>
<reference evidence="6" key="1">
    <citation type="submission" date="2013-11" db="EMBL/GenBank/DDBJ databases">
        <title>Draft genome sequence of the broad-host-range Rhizobium sp. LPU83 strain, a member of the low-genetic diversity Oregon-like Rhizobium sp. group.</title>
        <authorList>
            <person name="Wibberg D."/>
            <person name="Puehler A."/>
            <person name="Schlueter A."/>
        </authorList>
    </citation>
    <scope>NUCLEOTIDE SEQUENCE [LARGE SCALE GENOMIC DNA]</scope>
    <source>
        <strain evidence="6">LPU83</strain>
    </source>
</reference>
<evidence type="ECO:0000256" key="5">
    <source>
        <dbReference type="SAM" id="Phobius"/>
    </source>
</evidence>
<evidence type="ECO:0000256" key="4">
    <source>
        <dbReference type="ARBA" id="ARBA00023136"/>
    </source>
</evidence>
<accession>W6R857</accession>
<dbReference type="HOGENOM" id="CLU_1298928_0_0_5"/>
<evidence type="ECO:0000256" key="1">
    <source>
        <dbReference type="ARBA" id="ARBA00004127"/>
    </source>
</evidence>
<dbReference type="EC" id="2.1.1.100" evidence="6"/>
<gene>
    <name evidence="6" type="primary">Icmt</name>
    <name evidence="6" type="ORF">LPU83_0888</name>
</gene>
<keyword evidence="6" id="KW-0808">Transferase</keyword>